<name>A0A0F9GSL0_9ZZZZ</name>
<gene>
    <name evidence="1" type="ORF">LCGC14_2085700</name>
</gene>
<sequence>MTERDIQNILYRHLKKLGHTMITPNVKGIFTGYWEADIISVTKAGIVNEFEIKTLLADYWADFKNKPGKHYDLKASLRCDDYEVPSYFYYVTNGFTIYDDGLPEYAGNIRITRRIEGDGYWITTLRKAPKLTKEKITDHQKDILLRVNNNKLWLERMRNNG</sequence>
<accession>A0A0F9GSL0</accession>
<dbReference type="AlphaFoldDB" id="A0A0F9GSL0"/>
<proteinExistence type="predicted"/>
<reference evidence="1" key="1">
    <citation type="journal article" date="2015" name="Nature">
        <title>Complex archaea that bridge the gap between prokaryotes and eukaryotes.</title>
        <authorList>
            <person name="Spang A."/>
            <person name="Saw J.H."/>
            <person name="Jorgensen S.L."/>
            <person name="Zaremba-Niedzwiedzka K."/>
            <person name="Martijn J."/>
            <person name="Lind A.E."/>
            <person name="van Eijk R."/>
            <person name="Schleper C."/>
            <person name="Guy L."/>
            <person name="Ettema T.J."/>
        </authorList>
    </citation>
    <scope>NUCLEOTIDE SEQUENCE</scope>
</reference>
<evidence type="ECO:0000313" key="1">
    <source>
        <dbReference type="EMBL" id="KKL72355.1"/>
    </source>
</evidence>
<organism evidence="1">
    <name type="scientific">marine sediment metagenome</name>
    <dbReference type="NCBI Taxonomy" id="412755"/>
    <lineage>
        <taxon>unclassified sequences</taxon>
        <taxon>metagenomes</taxon>
        <taxon>ecological metagenomes</taxon>
    </lineage>
</organism>
<dbReference type="EMBL" id="LAZR01025296">
    <property type="protein sequence ID" value="KKL72355.1"/>
    <property type="molecule type" value="Genomic_DNA"/>
</dbReference>
<comment type="caution">
    <text evidence="1">The sequence shown here is derived from an EMBL/GenBank/DDBJ whole genome shotgun (WGS) entry which is preliminary data.</text>
</comment>
<protein>
    <submittedName>
        <fullName evidence="1">Uncharacterized protein</fullName>
    </submittedName>
</protein>